<keyword evidence="2" id="KW-1185">Reference proteome</keyword>
<dbReference type="EMBL" id="FZMP01000194">
    <property type="protein sequence ID" value="SNQ61728.1"/>
    <property type="molecule type" value="Genomic_DNA"/>
</dbReference>
<proteinExistence type="predicted"/>
<gene>
    <name evidence="1" type="ORF">MNV_480023</name>
</gene>
<name>A0A284VR96_9EURY</name>
<dbReference type="Proteomes" id="UP000218615">
    <property type="component" value="Unassembled WGS sequence"/>
</dbReference>
<dbReference type="AlphaFoldDB" id="A0A284VR96"/>
<evidence type="ECO:0000313" key="1">
    <source>
        <dbReference type="EMBL" id="SNQ61728.1"/>
    </source>
</evidence>
<accession>A0A284VR96</accession>
<sequence length="90" mass="10336">MYITVIIIYYFNFLQKDIYSLARTKIIAKCSDGCTPGSIEDYRASIDETKVQYGFKYTGQYIKPHELQDKAVPQEKVRGLLPGFRPHSAP</sequence>
<evidence type="ECO:0000313" key="2">
    <source>
        <dbReference type="Proteomes" id="UP000218615"/>
    </source>
</evidence>
<organism evidence="1 2">
    <name type="scientific">Candidatus Methanoperedens nitratireducens</name>
    <dbReference type="NCBI Taxonomy" id="1392998"/>
    <lineage>
        <taxon>Archaea</taxon>
        <taxon>Methanobacteriati</taxon>
        <taxon>Methanobacteriota</taxon>
        <taxon>Stenosarchaea group</taxon>
        <taxon>Methanomicrobia</taxon>
        <taxon>Methanosarcinales</taxon>
        <taxon>ANME-2 cluster</taxon>
        <taxon>Candidatus Methanoperedentaceae</taxon>
        <taxon>Candidatus Methanoperedens</taxon>
    </lineage>
</organism>
<protein>
    <submittedName>
        <fullName evidence="1">Uncharacterized protein</fullName>
    </submittedName>
</protein>
<reference evidence="2" key="1">
    <citation type="submission" date="2017-06" db="EMBL/GenBank/DDBJ databases">
        <authorList>
            <person name="Cremers G."/>
        </authorList>
    </citation>
    <scope>NUCLEOTIDE SEQUENCE [LARGE SCALE GENOMIC DNA]</scope>
</reference>